<dbReference type="InterPro" id="IPR027417">
    <property type="entry name" value="P-loop_NTPase"/>
</dbReference>
<dbReference type="Pfam" id="PF20030">
    <property type="entry name" value="bpMoxR"/>
    <property type="match status" value="1"/>
</dbReference>
<evidence type="ECO:0000313" key="2">
    <source>
        <dbReference type="EMBL" id="VEV95444.1"/>
    </source>
</evidence>
<accession>A0A653E076</accession>
<sequence length="514" mass="58469">MGLQKRIGDLVASVSAGMFEREEIIAVSLLGALCGQNTFLYGPPGTAKSLISRRIACAFEQPTYFEYLMNRFSTPEEVFGPVSIKALKEDHYIRKTDNYLPKAEFAFLDEIWKSSPAILNTLLTLINEHVFRNGEAIEKAPLKALIAASNETPDANQGLEALYDRFIVRLMVGPIREAQHFDQLLNSKPTEANIDITSVLRVKSNEWVEWMAQSHQVKLSAETLTIIHLIREQLEQQYETLKVYVSDRRWQRAAMLMKAAAFFNDRKETNHSDALLLQHCLWTHEENRQAVWDIVAEAVRACGFDSGIDLAALDKEKDALDIEIKNELYYSTDVYATKNIGGKEYFVGEIEFVSSIHRDGAREEVRTFLIGKKMYKEKKEFHPIDEQGNEISDMTCGFDGQGSCLVSLNSRYSRNEYKKMQFTPKIIFHKGQEKEGVNKRLRLSLTKSVTGIRQRLLSTLEKVEGKAQSYNSTLVSPFVPSDKSGLAITGISEQIDGLQLRIKDCERLEELCRR</sequence>
<dbReference type="InterPro" id="IPR050513">
    <property type="entry name" value="RavA_ATPases"/>
</dbReference>
<evidence type="ECO:0000259" key="1">
    <source>
        <dbReference type="SMART" id="SM00382"/>
    </source>
</evidence>
<dbReference type="RefSeq" id="WP_150547426.1">
    <property type="nucleotide sequence ID" value="NZ_LR215729.2"/>
</dbReference>
<dbReference type="InterPro" id="IPR045427">
    <property type="entry name" value="MoxR"/>
</dbReference>
<dbReference type="AlphaFoldDB" id="A0A653E076"/>
<protein>
    <submittedName>
        <fullName evidence="2">ATPase associated with various cellular activities</fullName>
    </submittedName>
</protein>
<gene>
    <name evidence="2" type="ORF">PMYSY11_0397</name>
</gene>
<reference evidence="2" key="1">
    <citation type="submission" date="2019-02" db="EMBL/GenBank/DDBJ databases">
        <authorList>
            <consortium name="Genoscope - CEA"/>
            <person name="William W."/>
        </authorList>
    </citation>
    <scope>NUCLEOTIDE SEQUENCE [LARGE SCALE GENOMIC DNA]</scope>
    <source>
        <strain evidence="2">YSy11</strain>
    </source>
</reference>
<feature type="domain" description="AAA+ ATPase" evidence="1">
    <location>
        <begin position="34"/>
        <end position="176"/>
    </location>
</feature>
<dbReference type="EMBL" id="LR215729">
    <property type="protein sequence ID" value="VEV95444.1"/>
    <property type="molecule type" value="Genomic_DNA"/>
</dbReference>
<name>A0A653E076_9PSED</name>
<dbReference type="Gene3D" id="3.40.50.300">
    <property type="entry name" value="P-loop containing nucleotide triphosphate hydrolases"/>
    <property type="match status" value="1"/>
</dbReference>
<dbReference type="PANTHER" id="PTHR32204">
    <property type="entry name" value="ATPASE RAVA"/>
    <property type="match status" value="1"/>
</dbReference>
<dbReference type="Pfam" id="PF17868">
    <property type="entry name" value="AAA_lid_8"/>
    <property type="match status" value="1"/>
</dbReference>
<organism evidence="2">
    <name type="scientific">Pseudomonas marincola</name>
    <dbReference type="NCBI Taxonomy" id="437900"/>
    <lineage>
        <taxon>Bacteria</taxon>
        <taxon>Pseudomonadati</taxon>
        <taxon>Pseudomonadota</taxon>
        <taxon>Gammaproteobacteria</taxon>
        <taxon>Pseudomonadales</taxon>
        <taxon>Pseudomonadaceae</taxon>
        <taxon>Pseudomonas</taxon>
    </lineage>
</organism>
<dbReference type="CDD" id="cd00009">
    <property type="entry name" value="AAA"/>
    <property type="match status" value="1"/>
</dbReference>
<dbReference type="InterPro" id="IPR003593">
    <property type="entry name" value="AAA+_ATPase"/>
</dbReference>
<dbReference type="InterPro" id="IPR041538">
    <property type="entry name" value="RavA-like_AAA_lid"/>
</dbReference>
<dbReference type="SUPFAM" id="SSF52540">
    <property type="entry name" value="P-loop containing nucleoside triphosphate hydrolases"/>
    <property type="match status" value="1"/>
</dbReference>
<dbReference type="PANTHER" id="PTHR32204:SF0">
    <property type="entry name" value="ATPASE RAVA"/>
    <property type="match status" value="1"/>
</dbReference>
<proteinExistence type="predicted"/>
<dbReference type="SMART" id="SM00382">
    <property type="entry name" value="AAA"/>
    <property type="match status" value="1"/>
</dbReference>